<sequence>MKSVIVSRLVMSSHFSYESLWEEELEYGEEYVTDIEDTPGRAKINSFVVAIVMAVVTVVMGDL</sequence>
<evidence type="ECO:0000313" key="2">
    <source>
        <dbReference type="EMBL" id="PUU77625.1"/>
    </source>
</evidence>
<keyword evidence="1" id="KW-0812">Transmembrane</keyword>
<evidence type="ECO:0000313" key="3">
    <source>
        <dbReference type="Proteomes" id="UP000244722"/>
    </source>
</evidence>
<evidence type="ECO:0000256" key="1">
    <source>
        <dbReference type="SAM" id="Phobius"/>
    </source>
</evidence>
<reference evidence="2 3" key="1">
    <citation type="submission" date="2017-04" db="EMBL/GenBank/DDBJ databases">
        <title>Draft genome sequence of Tuber borchii Vittad., a whitish edible truffle.</title>
        <authorList>
            <consortium name="DOE Joint Genome Institute"/>
            <person name="Murat C."/>
            <person name="Kuo A."/>
            <person name="Barry K.W."/>
            <person name="Clum A."/>
            <person name="Dockter R.B."/>
            <person name="Fauchery L."/>
            <person name="Iotti M."/>
            <person name="Kohler A."/>
            <person name="Labutti K."/>
            <person name="Lindquist E.A."/>
            <person name="Lipzen A."/>
            <person name="Ohm R.A."/>
            <person name="Wang M."/>
            <person name="Grigoriev I.V."/>
            <person name="Zambonelli A."/>
            <person name="Martin F.M."/>
        </authorList>
    </citation>
    <scope>NUCLEOTIDE SEQUENCE [LARGE SCALE GENOMIC DNA]</scope>
    <source>
        <strain evidence="2 3">Tbo3840</strain>
    </source>
</reference>
<proteinExistence type="predicted"/>
<dbReference type="EMBL" id="NESQ01000147">
    <property type="protein sequence ID" value="PUU77625.1"/>
    <property type="molecule type" value="Genomic_DNA"/>
</dbReference>
<comment type="caution">
    <text evidence="2">The sequence shown here is derived from an EMBL/GenBank/DDBJ whole genome shotgun (WGS) entry which is preliminary data.</text>
</comment>
<name>A0A2T6ZQ69_TUBBO</name>
<dbReference type="AlphaFoldDB" id="A0A2T6ZQ69"/>
<accession>A0A2T6ZQ69</accession>
<protein>
    <submittedName>
        <fullName evidence="2">Uncharacterized protein</fullName>
    </submittedName>
</protein>
<organism evidence="2 3">
    <name type="scientific">Tuber borchii</name>
    <name type="common">White truffle</name>
    <dbReference type="NCBI Taxonomy" id="42251"/>
    <lineage>
        <taxon>Eukaryota</taxon>
        <taxon>Fungi</taxon>
        <taxon>Dikarya</taxon>
        <taxon>Ascomycota</taxon>
        <taxon>Pezizomycotina</taxon>
        <taxon>Pezizomycetes</taxon>
        <taxon>Pezizales</taxon>
        <taxon>Tuberaceae</taxon>
        <taxon>Tuber</taxon>
    </lineage>
</organism>
<keyword evidence="3" id="KW-1185">Reference proteome</keyword>
<gene>
    <name evidence="2" type="ORF">B9Z19DRAFT_1128074</name>
</gene>
<dbReference type="Proteomes" id="UP000244722">
    <property type="component" value="Unassembled WGS sequence"/>
</dbReference>
<feature type="transmembrane region" description="Helical" evidence="1">
    <location>
        <begin position="44"/>
        <end position="61"/>
    </location>
</feature>
<keyword evidence="1" id="KW-1133">Transmembrane helix</keyword>
<keyword evidence="1" id="KW-0472">Membrane</keyword>